<keyword evidence="8" id="KW-1185">Reference proteome</keyword>
<dbReference type="InterPro" id="IPR004752">
    <property type="entry name" value="AmpG_permease/AT-1"/>
</dbReference>
<feature type="transmembrane region" description="Helical" evidence="6">
    <location>
        <begin position="116"/>
        <end position="137"/>
    </location>
</feature>
<keyword evidence="4 6" id="KW-1133">Transmembrane helix</keyword>
<feature type="transmembrane region" description="Helical" evidence="6">
    <location>
        <begin position="92"/>
        <end position="110"/>
    </location>
</feature>
<feature type="transmembrane region" description="Helical" evidence="6">
    <location>
        <begin position="190"/>
        <end position="208"/>
    </location>
</feature>
<dbReference type="OrthoDB" id="9787815at2"/>
<keyword evidence="3 6" id="KW-0812">Transmembrane</keyword>
<evidence type="ECO:0000313" key="7">
    <source>
        <dbReference type="EMBL" id="RUO78783.1"/>
    </source>
</evidence>
<feature type="transmembrane region" description="Helical" evidence="6">
    <location>
        <begin position="321"/>
        <end position="342"/>
    </location>
</feature>
<evidence type="ECO:0000313" key="8">
    <source>
        <dbReference type="Proteomes" id="UP000287996"/>
    </source>
</evidence>
<comment type="subcellular location">
    <subcellularLocation>
        <location evidence="1">Membrane</location>
        <topology evidence="1">Multi-pass membrane protein</topology>
    </subcellularLocation>
</comment>
<dbReference type="EMBL" id="PIQH01000010">
    <property type="protein sequence ID" value="RUO78783.1"/>
    <property type="molecule type" value="Genomic_DNA"/>
</dbReference>
<name>A0A432ZLJ0_9GAMM</name>
<evidence type="ECO:0000256" key="1">
    <source>
        <dbReference type="ARBA" id="ARBA00004141"/>
    </source>
</evidence>
<protein>
    <submittedName>
        <fullName evidence="7">MFS transporter</fullName>
    </submittedName>
</protein>
<dbReference type="InterPro" id="IPR011701">
    <property type="entry name" value="MFS"/>
</dbReference>
<dbReference type="GO" id="GO:0016020">
    <property type="term" value="C:membrane"/>
    <property type="evidence" value="ECO:0007669"/>
    <property type="project" value="UniProtKB-SubCell"/>
</dbReference>
<dbReference type="NCBIfam" id="TIGR00901">
    <property type="entry name" value="2A0125"/>
    <property type="match status" value="1"/>
</dbReference>
<feature type="transmembrane region" description="Helical" evidence="6">
    <location>
        <begin position="297"/>
        <end position="314"/>
    </location>
</feature>
<reference evidence="7 8" key="1">
    <citation type="journal article" date="2011" name="Front. Microbiol.">
        <title>Genomic signatures of strain selection and enhancement in Bacillus atrophaeus var. globigii, a historical biowarfare simulant.</title>
        <authorList>
            <person name="Gibbons H.S."/>
            <person name="Broomall S.M."/>
            <person name="McNew L.A."/>
            <person name="Daligault H."/>
            <person name="Chapman C."/>
            <person name="Bruce D."/>
            <person name="Karavis M."/>
            <person name="Krepps M."/>
            <person name="McGregor P.A."/>
            <person name="Hong C."/>
            <person name="Park K.H."/>
            <person name="Akmal A."/>
            <person name="Feldman A."/>
            <person name="Lin J.S."/>
            <person name="Chang W.E."/>
            <person name="Higgs B.W."/>
            <person name="Demirev P."/>
            <person name="Lindquist J."/>
            <person name="Liem A."/>
            <person name="Fochler E."/>
            <person name="Read T.D."/>
            <person name="Tapia R."/>
            <person name="Johnson S."/>
            <person name="Bishop-Lilly K.A."/>
            <person name="Detter C."/>
            <person name="Han C."/>
            <person name="Sozhamannan S."/>
            <person name="Rosenzweig C.N."/>
            <person name="Skowronski E.W."/>
        </authorList>
    </citation>
    <scope>NUCLEOTIDE SEQUENCE [LARGE SCALE GENOMIC DNA]</scope>
    <source>
        <strain evidence="7 8">CC-PW-9</strain>
    </source>
</reference>
<feature type="transmembrane region" description="Helical" evidence="6">
    <location>
        <begin position="384"/>
        <end position="401"/>
    </location>
</feature>
<comment type="caution">
    <text evidence="7">The sequence shown here is derived from an EMBL/GenBank/DDBJ whole genome shotgun (WGS) entry which is preliminary data.</text>
</comment>
<dbReference type="InterPro" id="IPR036259">
    <property type="entry name" value="MFS_trans_sf"/>
</dbReference>
<sequence>MAEAQHTWWSDSQVFKQPRIWLIFVLGMISGFPWVMIGSVLSAWLQDAGLSRSTIGFFGAVIGVYSVNFLWSPLIDRINLPFFGRRFGRRRSWILFCQAIIAACCFAMASLDTSQILTAIGVTALLIATASATQDIAIDAFRIEQFSEQENRLQSAGAGMATAGWWTGYSGLGAIPFFLVDGISFSWQDAYILLGCLVLLLSSVVLFVREPRYQQTPIDDNGAPQSVSEQIVARINEVVISPINEFFQRSGFKLALSILCFIFLFKLGEAFLGRMSIVFYKEIGFSNDQIGTYSKLVTWWVTIVFAIFGSLVNLRLGIIKGLIIGGIAMASSNLMFSWIALVGPSEPLFLSAVLIDGFTSAWSTVAFVAFISLLCHRTFTATQYALMASLGSLGKTILASYSGVLVDALGGNWAIFFAITALMIIPSLLLLWRIRHHLFELEQRSQGGSV</sequence>
<dbReference type="SUPFAM" id="SSF103473">
    <property type="entry name" value="MFS general substrate transporter"/>
    <property type="match status" value="1"/>
</dbReference>
<feature type="transmembrane region" description="Helical" evidence="6">
    <location>
        <begin position="413"/>
        <end position="434"/>
    </location>
</feature>
<dbReference type="Pfam" id="PF07690">
    <property type="entry name" value="MFS_1"/>
    <property type="match status" value="1"/>
</dbReference>
<dbReference type="Gene3D" id="1.20.1250.20">
    <property type="entry name" value="MFS general substrate transporter like domains"/>
    <property type="match status" value="2"/>
</dbReference>
<feature type="transmembrane region" description="Helical" evidence="6">
    <location>
        <begin position="158"/>
        <end position="178"/>
    </location>
</feature>
<feature type="transmembrane region" description="Helical" evidence="6">
    <location>
        <begin position="20"/>
        <end position="44"/>
    </location>
</feature>
<proteinExistence type="predicted"/>
<feature type="transmembrane region" description="Helical" evidence="6">
    <location>
        <begin position="348"/>
        <end position="372"/>
    </location>
</feature>
<accession>A0A432ZLJ0</accession>
<keyword evidence="5 6" id="KW-0472">Membrane</keyword>
<evidence type="ECO:0000256" key="2">
    <source>
        <dbReference type="ARBA" id="ARBA00022448"/>
    </source>
</evidence>
<organism evidence="7 8">
    <name type="scientific">Idiomarina tyrosinivorans</name>
    <dbReference type="NCBI Taxonomy" id="1445662"/>
    <lineage>
        <taxon>Bacteria</taxon>
        <taxon>Pseudomonadati</taxon>
        <taxon>Pseudomonadota</taxon>
        <taxon>Gammaproteobacteria</taxon>
        <taxon>Alteromonadales</taxon>
        <taxon>Idiomarinaceae</taxon>
        <taxon>Idiomarina</taxon>
    </lineage>
</organism>
<evidence type="ECO:0000256" key="3">
    <source>
        <dbReference type="ARBA" id="ARBA00022692"/>
    </source>
</evidence>
<evidence type="ECO:0000256" key="6">
    <source>
        <dbReference type="SAM" id="Phobius"/>
    </source>
</evidence>
<dbReference type="Proteomes" id="UP000287996">
    <property type="component" value="Unassembled WGS sequence"/>
</dbReference>
<feature type="transmembrane region" description="Helical" evidence="6">
    <location>
        <begin position="50"/>
        <end position="71"/>
    </location>
</feature>
<evidence type="ECO:0000256" key="5">
    <source>
        <dbReference type="ARBA" id="ARBA00023136"/>
    </source>
</evidence>
<dbReference type="PANTHER" id="PTHR12778">
    <property type="entry name" value="SOLUTE CARRIER FAMILY 33 ACETYL-COA TRANSPORTER -RELATED"/>
    <property type="match status" value="1"/>
</dbReference>
<keyword evidence="2" id="KW-0813">Transport</keyword>
<evidence type="ECO:0000256" key="4">
    <source>
        <dbReference type="ARBA" id="ARBA00022989"/>
    </source>
</evidence>
<dbReference type="RefSeq" id="WP_126842564.1">
    <property type="nucleotide sequence ID" value="NZ_PIQH01000010.1"/>
</dbReference>
<dbReference type="AlphaFoldDB" id="A0A432ZLJ0"/>
<dbReference type="PANTHER" id="PTHR12778:SF10">
    <property type="entry name" value="MAJOR FACILITATOR SUPERFAMILY DOMAIN-CONTAINING PROTEIN 3"/>
    <property type="match status" value="1"/>
</dbReference>
<feature type="transmembrane region" description="Helical" evidence="6">
    <location>
        <begin position="254"/>
        <end position="277"/>
    </location>
</feature>
<gene>
    <name evidence="7" type="ORF">CWI84_10620</name>
</gene>
<dbReference type="GO" id="GO:0022857">
    <property type="term" value="F:transmembrane transporter activity"/>
    <property type="evidence" value="ECO:0007669"/>
    <property type="project" value="InterPro"/>
</dbReference>